<protein>
    <submittedName>
        <fullName evidence="5">Inositol 2-dehydrogenase</fullName>
        <ecNumber evidence="5">1.1.1.18</ecNumber>
    </submittedName>
</protein>
<dbReference type="EMBL" id="CP138335">
    <property type="protein sequence ID" value="XBW07712.1"/>
    <property type="molecule type" value="Genomic_DNA"/>
</dbReference>
<dbReference type="GO" id="GO:0005737">
    <property type="term" value="C:cytoplasm"/>
    <property type="evidence" value="ECO:0007669"/>
    <property type="project" value="TreeGrafter"/>
</dbReference>
<evidence type="ECO:0000259" key="4">
    <source>
        <dbReference type="Pfam" id="PF22725"/>
    </source>
</evidence>
<gene>
    <name evidence="5" type="primary">iolG</name>
    <name evidence="5" type="ORF">SAC06_08695</name>
</gene>
<accession>A0AAU7V7B7</accession>
<dbReference type="AlphaFoldDB" id="A0AAU7V7B7"/>
<dbReference type="InterPro" id="IPR030827">
    <property type="entry name" value="Myo_inos_IolG"/>
</dbReference>
<dbReference type="InterPro" id="IPR000683">
    <property type="entry name" value="Gfo/Idh/MocA-like_OxRdtase_N"/>
</dbReference>
<dbReference type="GO" id="GO:0000166">
    <property type="term" value="F:nucleotide binding"/>
    <property type="evidence" value="ECO:0007669"/>
    <property type="project" value="InterPro"/>
</dbReference>
<name>A0AAU7V7B7_9ACTO</name>
<feature type="domain" description="GFO/IDH/MocA-like oxidoreductase" evidence="4">
    <location>
        <begin position="126"/>
        <end position="244"/>
    </location>
</feature>
<dbReference type="PANTHER" id="PTHR42840">
    <property type="entry name" value="NAD(P)-BINDING ROSSMANN-FOLD SUPERFAMILY PROTEIN-RELATED"/>
    <property type="match status" value="1"/>
</dbReference>
<dbReference type="Gene3D" id="3.40.50.720">
    <property type="entry name" value="NAD(P)-binding Rossmann-like Domain"/>
    <property type="match status" value="1"/>
</dbReference>
<evidence type="ECO:0000313" key="5">
    <source>
        <dbReference type="EMBL" id="XBW07712.1"/>
    </source>
</evidence>
<dbReference type="KEGG" id="sapp:SAC06_08695"/>
<dbReference type="EC" id="1.1.1.18" evidence="5"/>
<dbReference type="Pfam" id="PF01408">
    <property type="entry name" value="GFO_IDH_MocA"/>
    <property type="match status" value="1"/>
</dbReference>
<feature type="domain" description="Gfo/Idh/MocA-like oxidoreductase N-terminal" evidence="3">
    <location>
        <begin position="1"/>
        <end position="118"/>
    </location>
</feature>
<dbReference type="Gene3D" id="3.30.360.10">
    <property type="entry name" value="Dihydrodipicolinate Reductase, domain 2"/>
    <property type="match status" value="1"/>
</dbReference>
<reference evidence="5" key="1">
    <citation type="submission" date="2023-11" db="EMBL/GenBank/DDBJ databases">
        <title>Scrofimicrobium hongkongense sp. nov., isolated from a patient with peritonitis.</title>
        <authorList>
            <person name="Lao H.Y."/>
            <person name="Wong A.Y.P."/>
            <person name="Ng T.L."/>
            <person name="Wong R.Y.L."/>
            <person name="Yau M.C.Y."/>
            <person name="Lam J.Y.W."/>
            <person name="Siu G.K.H."/>
        </authorList>
    </citation>
    <scope>NUCLEOTIDE SEQUENCE</scope>
    <source>
        <strain evidence="5">R131</strain>
    </source>
</reference>
<comment type="similarity">
    <text evidence="1">Belongs to the Gfo/Idh/MocA family.</text>
</comment>
<evidence type="ECO:0000256" key="1">
    <source>
        <dbReference type="ARBA" id="ARBA00010928"/>
    </source>
</evidence>
<proteinExistence type="inferred from homology"/>
<dbReference type="SUPFAM" id="SSF55347">
    <property type="entry name" value="Glyceraldehyde-3-phosphate dehydrogenase-like, C-terminal domain"/>
    <property type="match status" value="1"/>
</dbReference>
<dbReference type="GO" id="GO:0006740">
    <property type="term" value="P:NADPH regeneration"/>
    <property type="evidence" value="ECO:0007669"/>
    <property type="project" value="TreeGrafter"/>
</dbReference>
<organism evidence="5">
    <name type="scientific">Scrofimicrobium appendicitidis</name>
    <dbReference type="NCBI Taxonomy" id="3079930"/>
    <lineage>
        <taxon>Bacteria</taxon>
        <taxon>Bacillati</taxon>
        <taxon>Actinomycetota</taxon>
        <taxon>Actinomycetes</taxon>
        <taxon>Actinomycetales</taxon>
        <taxon>Actinomycetaceae</taxon>
        <taxon>Scrofimicrobium</taxon>
    </lineage>
</organism>
<dbReference type="NCBIfam" id="TIGR04380">
    <property type="entry name" value="myo_inos_iolG"/>
    <property type="match status" value="1"/>
</dbReference>
<sequence length="326" mass="33883">MKIGIIGAGRIGQVHARAVAASPTAELSLIADPVPGAAEALAARYGGSATTDADEVINSDVDAVIICSPTPLHAQQVLASTRTGKAVLCEKPLAASVEEAEQLARDLEGLNPRVMVGFNRRFDPSFAAAKAAADRGELGQVEQVSIISRDPAAPPKSYIAVSGGIFKDMSIHDLDMARFLIGDIAQVSAVGLNMDPELADTGDFDGAIITLISADGKVATVTNSRHCATGYDQRLEIFGNAGSAVVDNLRPTAMALNTADVSAAREPYLDFFLDRYAEAYSLELDAFLAGVAAGTALSPSVRDGVESLRLAVACDQSARSGQVVQL</sequence>
<dbReference type="RefSeq" id="WP_350257915.1">
    <property type="nucleotide sequence ID" value="NZ_CP138335.1"/>
</dbReference>
<keyword evidence="2 5" id="KW-0560">Oxidoreductase</keyword>
<evidence type="ECO:0000259" key="3">
    <source>
        <dbReference type="Pfam" id="PF01408"/>
    </source>
</evidence>
<evidence type="ECO:0000256" key="2">
    <source>
        <dbReference type="ARBA" id="ARBA00023002"/>
    </source>
</evidence>
<dbReference type="GO" id="GO:0050112">
    <property type="term" value="F:inositol 2-dehydrogenase (NAD+) activity"/>
    <property type="evidence" value="ECO:0007669"/>
    <property type="project" value="UniProtKB-EC"/>
</dbReference>
<dbReference type="PANTHER" id="PTHR42840:SF3">
    <property type="entry name" value="BINDING ROSSMANN FOLD OXIDOREDUCTASE, PUTATIVE (AFU_ORTHOLOGUE AFUA_2G10240)-RELATED"/>
    <property type="match status" value="1"/>
</dbReference>
<dbReference type="InterPro" id="IPR055170">
    <property type="entry name" value="GFO_IDH_MocA-like_dom"/>
</dbReference>
<dbReference type="Pfam" id="PF22725">
    <property type="entry name" value="GFO_IDH_MocA_C3"/>
    <property type="match status" value="1"/>
</dbReference>
<dbReference type="InterPro" id="IPR036291">
    <property type="entry name" value="NAD(P)-bd_dom_sf"/>
</dbReference>
<dbReference type="SUPFAM" id="SSF51735">
    <property type="entry name" value="NAD(P)-binding Rossmann-fold domains"/>
    <property type="match status" value="1"/>
</dbReference>